<organism evidence="1 2">
    <name type="scientific">Enterobacter cancerogenus</name>
    <dbReference type="NCBI Taxonomy" id="69218"/>
    <lineage>
        <taxon>Bacteria</taxon>
        <taxon>Pseudomonadati</taxon>
        <taxon>Pseudomonadota</taxon>
        <taxon>Gammaproteobacteria</taxon>
        <taxon>Enterobacterales</taxon>
        <taxon>Enterobacteriaceae</taxon>
        <taxon>Enterobacter</taxon>
        <taxon>Enterobacter cloacae complex</taxon>
    </lineage>
</organism>
<dbReference type="EMBL" id="CAADIW010000008">
    <property type="protein sequence ID" value="VFS19492.1"/>
    <property type="molecule type" value="Genomic_DNA"/>
</dbReference>
<reference evidence="1 2" key="1">
    <citation type="submission" date="2019-03" db="EMBL/GenBank/DDBJ databases">
        <authorList>
            <consortium name="Pathogen Informatics"/>
        </authorList>
    </citation>
    <scope>NUCLEOTIDE SEQUENCE [LARGE SCALE GENOMIC DNA]</scope>
    <source>
        <strain evidence="1 2">NCTC12126</strain>
    </source>
</reference>
<name>A0A484X7W5_9ENTR</name>
<evidence type="ECO:0000313" key="1">
    <source>
        <dbReference type="EMBL" id="VFS19492.1"/>
    </source>
</evidence>
<evidence type="ECO:0000313" key="2">
    <source>
        <dbReference type="Proteomes" id="UP000351155"/>
    </source>
</evidence>
<accession>A0A484X7W5</accession>
<sequence>MDQQTASLLQKIAKLEQQMAKQGVATNFIITHMLNLLDEQSGDDQFSSRLRDSLSESLGKLNHAQASPIKSAINELLKPSIRMNFTPEPEKFIK</sequence>
<dbReference type="AlphaFoldDB" id="A0A484X7W5"/>
<dbReference type="Proteomes" id="UP000351155">
    <property type="component" value="Unassembled WGS sequence"/>
</dbReference>
<gene>
    <name evidence="1" type="ORF">NCTC12126_01630</name>
</gene>
<protein>
    <submittedName>
        <fullName evidence="1">Uncharacterized protein</fullName>
    </submittedName>
</protein>
<proteinExistence type="predicted"/>